<reference evidence="1" key="1">
    <citation type="submission" date="2024-12" db="EMBL/GenBank/DDBJ databases">
        <title>Comparative genomics and development of molecular markers within Purpureocillium lilacinum and among Purpureocillium species.</title>
        <authorList>
            <person name="Yeh Z.-Y."/>
            <person name="Ni N.-T."/>
            <person name="Lo P.-H."/>
            <person name="Mushyakhwo K."/>
            <person name="Lin C.-F."/>
            <person name="Nai Y.-S."/>
        </authorList>
    </citation>
    <scope>NUCLEOTIDE SEQUENCE</scope>
    <source>
        <strain evidence="1">NCHU-NPUST-175</strain>
    </source>
</reference>
<comment type="caution">
    <text evidence="1">The sequence shown here is derived from an EMBL/GenBank/DDBJ whole genome shotgun (WGS) entry which is preliminary data.</text>
</comment>
<organism evidence="1 2">
    <name type="scientific">Purpureocillium lilacinum</name>
    <name type="common">Paecilomyces lilacinus</name>
    <dbReference type="NCBI Taxonomy" id="33203"/>
    <lineage>
        <taxon>Eukaryota</taxon>
        <taxon>Fungi</taxon>
        <taxon>Dikarya</taxon>
        <taxon>Ascomycota</taxon>
        <taxon>Pezizomycotina</taxon>
        <taxon>Sordariomycetes</taxon>
        <taxon>Hypocreomycetidae</taxon>
        <taxon>Hypocreales</taxon>
        <taxon>Ophiocordycipitaceae</taxon>
        <taxon>Purpureocillium</taxon>
    </lineage>
</organism>
<dbReference type="EMBL" id="JBGNUJ010000002">
    <property type="protein sequence ID" value="KAL3963486.1"/>
    <property type="molecule type" value="Genomic_DNA"/>
</dbReference>
<gene>
    <name evidence="1" type="ORF">ACCO45_000490</name>
</gene>
<proteinExistence type="predicted"/>
<protein>
    <submittedName>
        <fullName evidence="1">Uncharacterized protein</fullName>
    </submittedName>
</protein>
<evidence type="ECO:0000313" key="1">
    <source>
        <dbReference type="EMBL" id="KAL3963486.1"/>
    </source>
</evidence>
<dbReference type="Proteomes" id="UP001638806">
    <property type="component" value="Unassembled WGS sequence"/>
</dbReference>
<name>A0ACC4E4V8_PURLI</name>
<accession>A0ACC4E4V8</accession>
<sequence>MRLALTVVHLSLKRRRSRIALDSPPDSASYRNLHLHDETPAACELMYGHEDMLVAFVMLVATSAARTWNKRTAAPAHPAAGARQ</sequence>
<keyword evidence="2" id="KW-1185">Reference proteome</keyword>
<evidence type="ECO:0000313" key="2">
    <source>
        <dbReference type="Proteomes" id="UP001638806"/>
    </source>
</evidence>